<keyword evidence="2" id="KW-0081">Bacteriolytic enzyme</keyword>
<accession>A0A9E7IEL7</accession>
<dbReference type="InterPro" id="IPR016047">
    <property type="entry name" value="M23ase_b-sheet_dom"/>
</dbReference>
<dbReference type="InterPro" id="IPR050570">
    <property type="entry name" value="Cell_wall_metabolism_enzyme"/>
</dbReference>
<dbReference type="Gene3D" id="3.40.80.10">
    <property type="entry name" value="Peptidoglycan recognition protein-like"/>
    <property type="match status" value="1"/>
</dbReference>
<keyword evidence="1" id="KW-0929">Antimicrobial</keyword>
<dbReference type="EMBL" id="ON191532">
    <property type="protein sequence ID" value="URG17509.1"/>
    <property type="molecule type" value="Genomic_DNA"/>
</dbReference>
<reference evidence="5" key="1">
    <citation type="submission" date="2022-04" db="EMBL/GenBank/DDBJ databases">
        <authorList>
            <person name="Hwangbo M."/>
            <person name="Wang B."/>
            <person name="Yang S.-H."/>
            <person name="Gill J.J."/>
            <person name="Chu K.-H."/>
            <person name="Young R."/>
        </authorList>
    </citation>
    <scope>NUCLEOTIDE SEQUENCE</scope>
</reference>
<proteinExistence type="predicted"/>
<dbReference type="CDD" id="cd06583">
    <property type="entry name" value="PGRP"/>
    <property type="match status" value="1"/>
</dbReference>
<keyword evidence="6" id="KW-1185">Reference proteome</keyword>
<dbReference type="GO" id="GO:0009253">
    <property type="term" value="P:peptidoglycan catabolic process"/>
    <property type="evidence" value="ECO:0007669"/>
    <property type="project" value="InterPro"/>
</dbReference>
<dbReference type="Gene3D" id="2.70.70.10">
    <property type="entry name" value="Glucose Permease (Domain IIA)"/>
    <property type="match status" value="1"/>
</dbReference>
<evidence type="ECO:0000313" key="5">
    <source>
        <dbReference type="EMBL" id="URG17509.1"/>
    </source>
</evidence>
<dbReference type="GO" id="GO:0004222">
    <property type="term" value="F:metalloendopeptidase activity"/>
    <property type="evidence" value="ECO:0007669"/>
    <property type="project" value="TreeGrafter"/>
</dbReference>
<dbReference type="SUPFAM" id="SSF51261">
    <property type="entry name" value="Duplicated hybrid motif"/>
    <property type="match status" value="1"/>
</dbReference>
<sequence length="432" mass="46122">MAPRCMPVARDFYITSGFGYRTFDNSMHWGTDYGRNGGSGGQPIYAAQGGTVTAAGPATGFGQWINVDHPTEDGSGLTVYGHVIPEVRVGQRVAAGQRIGRINPDSNTNGGVAPHLHFEVHRAVWSPPGPNRLDPAPWLSGATYPGTAPAPQPTPGGKPVGQLQADVTMLSPNDDGQRNPANCSLAIVHTDEGDPNGKVEDLLGWLAQERAQASYTLLVGRDGRIGRSNDDNYIPWAAGSPANERGLHLCFKGRASQSREEWLAQGRQLDAGARVLRDWHDRYGIPLVKLNGAQMRAGQKGVGGHADTVDAWHSTDHTDPGPGFPWDVLLAKAAGTTTPEEGFLMALSDAEQRRIYTELTQGLPSRSKYRASDKPVDTLAGMVLNIDARIHEESTERDALNGVKAAIDLVRREAAKGDAGAQAVLAKIDGGK</sequence>
<dbReference type="GO" id="GO:0042742">
    <property type="term" value="P:defense response to bacterium"/>
    <property type="evidence" value="ECO:0007669"/>
    <property type="project" value="UniProtKB-KW"/>
</dbReference>
<dbReference type="GO" id="GO:0008745">
    <property type="term" value="F:N-acetylmuramoyl-L-alanine amidase activity"/>
    <property type="evidence" value="ECO:0007669"/>
    <property type="project" value="InterPro"/>
</dbReference>
<dbReference type="Pfam" id="PF01551">
    <property type="entry name" value="Peptidase_M23"/>
    <property type="match status" value="1"/>
</dbReference>
<evidence type="ECO:0000313" key="6">
    <source>
        <dbReference type="Proteomes" id="UP001057085"/>
    </source>
</evidence>
<organism evidence="5 6">
    <name type="scientific">Rhodococcus phage Mbo4</name>
    <dbReference type="NCBI Taxonomy" id="2936912"/>
    <lineage>
        <taxon>Viruses</taxon>
        <taxon>Duplodnaviria</taxon>
        <taxon>Heunggongvirae</taxon>
        <taxon>Uroviricota</taxon>
        <taxon>Caudoviricetes</taxon>
        <taxon>Mboquatrovirus</taxon>
        <taxon>Mboquatrovirus Mbo4</taxon>
    </lineage>
</organism>
<dbReference type="CDD" id="cd12797">
    <property type="entry name" value="M23_peptidase"/>
    <property type="match status" value="1"/>
</dbReference>
<dbReference type="InterPro" id="IPR011055">
    <property type="entry name" value="Dup_hybrid_motif"/>
</dbReference>
<dbReference type="InterPro" id="IPR002502">
    <property type="entry name" value="Amidase_domain"/>
</dbReference>
<evidence type="ECO:0000256" key="3">
    <source>
        <dbReference type="SAM" id="MobiDB-lite"/>
    </source>
</evidence>
<dbReference type="InterPro" id="IPR036505">
    <property type="entry name" value="Amidase/PGRP_sf"/>
</dbReference>
<protein>
    <submittedName>
        <fullName evidence="5">Endolysin endopeptidase/amidase</fullName>
    </submittedName>
</protein>
<evidence type="ECO:0000259" key="4">
    <source>
        <dbReference type="SMART" id="SM00644"/>
    </source>
</evidence>
<name>A0A9E7IEL7_9CAUD</name>
<dbReference type="GO" id="GO:0001897">
    <property type="term" value="P:symbiont-mediated cytolysis of host cell"/>
    <property type="evidence" value="ECO:0007669"/>
    <property type="project" value="UniProtKB-ARBA"/>
</dbReference>
<dbReference type="SUPFAM" id="SSF55846">
    <property type="entry name" value="N-acetylmuramoyl-L-alanine amidase-like"/>
    <property type="match status" value="1"/>
</dbReference>
<evidence type="ECO:0000256" key="2">
    <source>
        <dbReference type="ARBA" id="ARBA00022638"/>
    </source>
</evidence>
<feature type="domain" description="N-acetylmuramoyl-L-alanine amidase" evidence="4">
    <location>
        <begin position="171"/>
        <end position="321"/>
    </location>
</feature>
<dbReference type="PANTHER" id="PTHR21666:SF270">
    <property type="entry name" value="MUREIN HYDROLASE ACTIVATOR ENVC"/>
    <property type="match status" value="1"/>
</dbReference>
<dbReference type="PANTHER" id="PTHR21666">
    <property type="entry name" value="PEPTIDASE-RELATED"/>
    <property type="match status" value="1"/>
</dbReference>
<gene>
    <name evidence="5" type="ORF">Mbo4_019</name>
</gene>
<dbReference type="Proteomes" id="UP001057085">
    <property type="component" value="Segment"/>
</dbReference>
<evidence type="ECO:0000256" key="1">
    <source>
        <dbReference type="ARBA" id="ARBA00022529"/>
    </source>
</evidence>
<dbReference type="SMART" id="SM00644">
    <property type="entry name" value="Ami_2"/>
    <property type="match status" value="1"/>
</dbReference>
<feature type="region of interest" description="Disordered" evidence="3">
    <location>
        <begin position="142"/>
        <end position="162"/>
    </location>
</feature>
<dbReference type="Pfam" id="PF01510">
    <property type="entry name" value="Amidase_2"/>
    <property type="match status" value="1"/>
</dbReference>